<dbReference type="InterPro" id="IPR007219">
    <property type="entry name" value="XnlR_reg_dom"/>
</dbReference>
<evidence type="ECO:0000313" key="9">
    <source>
        <dbReference type="EMBL" id="KXS98756.1"/>
    </source>
</evidence>
<keyword evidence="10" id="KW-1185">Reference proteome</keyword>
<dbReference type="GO" id="GO:0008270">
    <property type="term" value="F:zinc ion binding"/>
    <property type="evidence" value="ECO:0007669"/>
    <property type="project" value="InterPro"/>
</dbReference>
<accession>A0A139H8H6</accession>
<dbReference type="Proteomes" id="UP000070133">
    <property type="component" value="Unassembled WGS sequence"/>
</dbReference>
<evidence type="ECO:0000256" key="6">
    <source>
        <dbReference type="ARBA" id="ARBA00023242"/>
    </source>
</evidence>
<dbReference type="InterPro" id="IPR051711">
    <property type="entry name" value="Stress_Response_Reg"/>
</dbReference>
<dbReference type="SMART" id="SM00906">
    <property type="entry name" value="Fungal_trans"/>
    <property type="match status" value="1"/>
</dbReference>
<dbReference type="InterPro" id="IPR036864">
    <property type="entry name" value="Zn2-C6_fun-type_DNA-bd_sf"/>
</dbReference>
<dbReference type="PROSITE" id="PS00463">
    <property type="entry name" value="ZN2_CY6_FUNGAL_1"/>
    <property type="match status" value="1"/>
</dbReference>
<dbReference type="InterPro" id="IPR001138">
    <property type="entry name" value="Zn2Cys6_DnaBD"/>
</dbReference>
<keyword evidence="3" id="KW-0805">Transcription regulation</keyword>
<protein>
    <recommendedName>
        <fullName evidence="8">Zn(2)-C6 fungal-type domain-containing protein</fullName>
    </recommendedName>
</protein>
<dbReference type="EMBL" id="LFZN01000106">
    <property type="protein sequence ID" value="KXS98756.1"/>
    <property type="molecule type" value="Genomic_DNA"/>
</dbReference>
<proteinExistence type="predicted"/>
<evidence type="ECO:0000256" key="3">
    <source>
        <dbReference type="ARBA" id="ARBA00023015"/>
    </source>
</evidence>
<dbReference type="Pfam" id="PF04082">
    <property type="entry name" value="Fungal_trans"/>
    <property type="match status" value="1"/>
</dbReference>
<evidence type="ECO:0000256" key="7">
    <source>
        <dbReference type="SAM" id="MobiDB-lite"/>
    </source>
</evidence>
<gene>
    <name evidence="9" type="ORF">AC578_9030</name>
</gene>
<dbReference type="CDD" id="cd12148">
    <property type="entry name" value="fungal_TF_MHR"/>
    <property type="match status" value="1"/>
</dbReference>
<keyword evidence="4" id="KW-0238">DNA-binding</keyword>
<dbReference type="Pfam" id="PF00172">
    <property type="entry name" value="Zn_clus"/>
    <property type="match status" value="1"/>
</dbReference>
<dbReference type="CDD" id="cd00067">
    <property type="entry name" value="GAL4"/>
    <property type="match status" value="1"/>
</dbReference>
<evidence type="ECO:0000313" key="10">
    <source>
        <dbReference type="Proteomes" id="UP000070133"/>
    </source>
</evidence>
<dbReference type="STRING" id="321146.A0A139H8H6"/>
<dbReference type="PANTHER" id="PTHR47540">
    <property type="entry name" value="THIAMINE REPRESSIBLE GENES REGULATORY PROTEIN THI5"/>
    <property type="match status" value="1"/>
</dbReference>
<dbReference type="OrthoDB" id="5464at2759"/>
<dbReference type="GO" id="GO:0000981">
    <property type="term" value="F:DNA-binding transcription factor activity, RNA polymerase II-specific"/>
    <property type="evidence" value="ECO:0007669"/>
    <property type="project" value="InterPro"/>
</dbReference>
<evidence type="ECO:0000259" key="8">
    <source>
        <dbReference type="PROSITE" id="PS50048"/>
    </source>
</evidence>
<dbReference type="GO" id="GO:0045944">
    <property type="term" value="P:positive regulation of transcription by RNA polymerase II"/>
    <property type="evidence" value="ECO:0007669"/>
    <property type="project" value="TreeGrafter"/>
</dbReference>
<dbReference type="SMART" id="SM00066">
    <property type="entry name" value="GAL4"/>
    <property type="match status" value="1"/>
</dbReference>
<comment type="subcellular location">
    <subcellularLocation>
        <location evidence="1">Nucleus</location>
    </subcellularLocation>
</comment>
<dbReference type="PROSITE" id="PS50048">
    <property type="entry name" value="ZN2_CY6_FUNGAL_2"/>
    <property type="match status" value="1"/>
</dbReference>
<dbReference type="SUPFAM" id="SSF57701">
    <property type="entry name" value="Zn2/Cys6 DNA-binding domain"/>
    <property type="match status" value="1"/>
</dbReference>
<feature type="region of interest" description="Disordered" evidence="7">
    <location>
        <begin position="597"/>
        <end position="622"/>
    </location>
</feature>
<dbReference type="AlphaFoldDB" id="A0A139H8H6"/>
<keyword evidence="5" id="KW-0804">Transcription</keyword>
<evidence type="ECO:0000256" key="4">
    <source>
        <dbReference type="ARBA" id="ARBA00023125"/>
    </source>
</evidence>
<feature type="domain" description="Zn(2)-C6 fungal-type" evidence="8">
    <location>
        <begin position="21"/>
        <end position="50"/>
    </location>
</feature>
<evidence type="ECO:0000256" key="2">
    <source>
        <dbReference type="ARBA" id="ARBA00022723"/>
    </source>
</evidence>
<name>A0A139H8H6_9PEZI</name>
<dbReference type="GO" id="GO:0006351">
    <property type="term" value="P:DNA-templated transcription"/>
    <property type="evidence" value="ECO:0007669"/>
    <property type="project" value="InterPro"/>
</dbReference>
<feature type="region of interest" description="Disordered" evidence="7">
    <location>
        <begin position="72"/>
        <end position="97"/>
    </location>
</feature>
<dbReference type="Gene3D" id="4.10.240.10">
    <property type="entry name" value="Zn(2)-C6 fungal-type DNA-binding domain"/>
    <property type="match status" value="1"/>
</dbReference>
<evidence type="ECO:0000256" key="5">
    <source>
        <dbReference type="ARBA" id="ARBA00023163"/>
    </source>
</evidence>
<evidence type="ECO:0000256" key="1">
    <source>
        <dbReference type="ARBA" id="ARBA00004123"/>
    </source>
</evidence>
<reference evidence="9 10" key="1">
    <citation type="submission" date="2015-07" db="EMBL/GenBank/DDBJ databases">
        <title>Comparative genomics of the Sigatoka disease complex on banana suggests a link between parallel evolutionary changes in Pseudocercospora fijiensis and Pseudocercospora eumusae and increased virulence on the banana host.</title>
        <authorList>
            <person name="Chang T.-C."/>
            <person name="Salvucci A."/>
            <person name="Crous P.W."/>
            <person name="Stergiopoulos I."/>
        </authorList>
    </citation>
    <scope>NUCLEOTIDE SEQUENCE [LARGE SCALE GENOMIC DNA]</scope>
    <source>
        <strain evidence="9 10">CBS 114824</strain>
    </source>
</reference>
<dbReference type="GO" id="GO:0043565">
    <property type="term" value="F:sequence-specific DNA binding"/>
    <property type="evidence" value="ECO:0007669"/>
    <property type="project" value="TreeGrafter"/>
</dbReference>
<keyword evidence="6" id="KW-0539">Nucleus</keyword>
<dbReference type="PANTHER" id="PTHR47540:SF6">
    <property type="entry name" value="ZN(II)2CYS6 TRANSCRIPTION FACTOR (EUROFUNG)"/>
    <property type="match status" value="1"/>
</dbReference>
<keyword evidence="2" id="KW-0479">Metal-binding</keyword>
<sequence>MPTTSPPDQRVDRVRKRSTNACLRCRAHKIGCSGSQPCSTCQRRGVDCQFSERQRYTQEYVRELERRVNASAIEKTSRSPIRKPDVSEVDLQSSRASGDQENVNKFALGQPVFVADSEGRPIYMGTSSSWAFGRRVLMIAHEHILRQPLSAEHLLFPGKTYNLGWDGERNSVPAFDTALLPQADYAMYLINAVKFHVGQIFHLFEEDVFMENFGRLHEQHSTCSNSSLKSSMWFKHYLLLLAFGKEFVARGGASQRPSGLEFFVQATATLPDLLFAEQDPYEELEVLSCAALYLHSLDCRGAAYRMIGDALRKALDNGLHTDMQGQRISEPRKERARKIWWTVHLLDRQMSCLQGLPLALRDEDITARLPSYSGSSQKVAVLEAHIKLSQVMAMIVNNIYGKDGRLRNRFLVHTKAALQSLATINEQINTFPLGRPENSISRVTAYLHLLQHECIIMAIRPIVFHFFEHRLARLGQHARLSPPNSIESLLLMCKDSALQAFNILRALKKQDLIEHFLPFDLDAIYTSAIILLILGHLDPPMLDDSSQSMKIAHELLGQIGSRGNCIARALDSELRQLEEVVAHMPPAADMQLASEAIEPQQSVESTQESHDESSAGHNGQPAWSEDYALWENNISADQMNDIANAVDLDGMNWWFDLSSISTNLDPSLG</sequence>
<dbReference type="GO" id="GO:0005634">
    <property type="term" value="C:nucleus"/>
    <property type="evidence" value="ECO:0007669"/>
    <property type="project" value="UniProtKB-SubCell"/>
</dbReference>
<comment type="caution">
    <text evidence="9">The sequence shown here is derived from an EMBL/GenBank/DDBJ whole genome shotgun (WGS) entry which is preliminary data.</text>
</comment>
<organism evidence="9 10">
    <name type="scientific">Pseudocercospora eumusae</name>
    <dbReference type="NCBI Taxonomy" id="321146"/>
    <lineage>
        <taxon>Eukaryota</taxon>
        <taxon>Fungi</taxon>
        <taxon>Dikarya</taxon>
        <taxon>Ascomycota</taxon>
        <taxon>Pezizomycotina</taxon>
        <taxon>Dothideomycetes</taxon>
        <taxon>Dothideomycetidae</taxon>
        <taxon>Mycosphaerellales</taxon>
        <taxon>Mycosphaerellaceae</taxon>
        <taxon>Pseudocercospora</taxon>
    </lineage>
</organism>